<proteinExistence type="predicted"/>
<dbReference type="Proteomes" id="UP000027997">
    <property type="component" value="Unassembled WGS sequence"/>
</dbReference>
<evidence type="ECO:0000259" key="1">
    <source>
        <dbReference type="Pfam" id="PF06114"/>
    </source>
</evidence>
<accession>A0A081K8H5</accession>
<feature type="domain" description="IrrE N-terminal-like" evidence="1">
    <location>
        <begin position="54"/>
        <end position="122"/>
    </location>
</feature>
<evidence type="ECO:0000313" key="3">
    <source>
        <dbReference type="Proteomes" id="UP000027997"/>
    </source>
</evidence>
<evidence type="ECO:0000313" key="2">
    <source>
        <dbReference type="EMBL" id="KEI70451.1"/>
    </source>
</evidence>
<dbReference type="RefSeq" id="WP_020580974.1">
    <property type="nucleotide sequence ID" value="NZ_JOJP01000001.1"/>
</dbReference>
<keyword evidence="3" id="KW-1185">Reference proteome</keyword>
<gene>
    <name evidence="2" type="ORF">GV64_06635</name>
</gene>
<dbReference type="InterPro" id="IPR010359">
    <property type="entry name" value="IrrE_HExxH"/>
</dbReference>
<sequence length="144" mass="16797">MLLWVIASLPVKAMYSGELNSSGCTFLDMQSFYLKELGINPDVRIEYLYLRMPEPNMLGYTLPLKNGNYRIVLSNGLEPSEVRITMAHELVHVRQLENKQIKITEFQKHYMERSFEDEAFRLSIPLAIKFYTKHFCQKPTTEAS</sequence>
<protein>
    <recommendedName>
        <fullName evidence="1">IrrE N-terminal-like domain-containing protein</fullName>
    </recommendedName>
</protein>
<reference evidence="2 3" key="1">
    <citation type="submission" date="2014-06" db="EMBL/GenBank/DDBJ databases">
        <title>Whole Genome Sequences of Three Symbiotic Endozoicomonas Bacteria.</title>
        <authorList>
            <person name="Neave M.J."/>
            <person name="Apprill A."/>
            <person name="Voolstra C.R."/>
        </authorList>
    </citation>
    <scope>NUCLEOTIDE SEQUENCE [LARGE SCALE GENOMIC DNA]</scope>
    <source>
        <strain evidence="2 3">DSM 22380</strain>
    </source>
</reference>
<dbReference type="AlphaFoldDB" id="A0A081K8H5"/>
<dbReference type="Pfam" id="PF06114">
    <property type="entry name" value="Peptidase_M78"/>
    <property type="match status" value="1"/>
</dbReference>
<name>A0A081K8H5_9GAMM</name>
<organism evidence="2 3">
    <name type="scientific">Endozoicomonas elysicola</name>
    <dbReference type="NCBI Taxonomy" id="305900"/>
    <lineage>
        <taxon>Bacteria</taxon>
        <taxon>Pseudomonadati</taxon>
        <taxon>Pseudomonadota</taxon>
        <taxon>Gammaproteobacteria</taxon>
        <taxon>Oceanospirillales</taxon>
        <taxon>Endozoicomonadaceae</taxon>
        <taxon>Endozoicomonas</taxon>
    </lineage>
</organism>
<dbReference type="EMBL" id="JOJP01000001">
    <property type="protein sequence ID" value="KEI70451.1"/>
    <property type="molecule type" value="Genomic_DNA"/>
</dbReference>
<comment type="caution">
    <text evidence="2">The sequence shown here is derived from an EMBL/GenBank/DDBJ whole genome shotgun (WGS) entry which is preliminary data.</text>
</comment>